<dbReference type="Pfam" id="PF07715">
    <property type="entry name" value="Plug"/>
    <property type="match status" value="1"/>
</dbReference>
<evidence type="ECO:0000256" key="7">
    <source>
        <dbReference type="PROSITE-ProRule" id="PRU01360"/>
    </source>
</evidence>
<keyword evidence="5 7" id="KW-0472">Membrane</keyword>
<keyword evidence="3 7" id="KW-1134">Transmembrane beta strand</keyword>
<dbReference type="InterPro" id="IPR039426">
    <property type="entry name" value="TonB-dep_rcpt-like"/>
</dbReference>
<evidence type="ECO:0000256" key="9">
    <source>
        <dbReference type="SAM" id="SignalP"/>
    </source>
</evidence>
<dbReference type="EMBL" id="JADWYK010000017">
    <property type="protein sequence ID" value="MBG8555913.1"/>
    <property type="molecule type" value="Genomic_DNA"/>
</dbReference>
<dbReference type="InterPro" id="IPR023996">
    <property type="entry name" value="TonB-dep_OMP_SusC/RagA"/>
</dbReference>
<reference evidence="11 12" key="1">
    <citation type="submission" date="2020-11" db="EMBL/GenBank/DDBJ databases">
        <title>Hymenobacter sp.</title>
        <authorList>
            <person name="Kim M.K."/>
        </authorList>
    </citation>
    <scope>NUCLEOTIDE SEQUENCE [LARGE SCALE GENOMIC DNA]</scope>
    <source>
        <strain evidence="11 12">BT594</strain>
    </source>
</reference>
<evidence type="ECO:0000313" key="12">
    <source>
        <dbReference type="Proteomes" id="UP000601099"/>
    </source>
</evidence>
<sequence>MKHHLPFLILALGVAGTTAATPSTSGRLSLVTAAGPVTGKVLDESGAGLPGVTVRVKGTTDGTTTAPDGTFTLPAVEENATLILSFIGYKAQEIKASRAANLTVRLVPDQGQLNEVVVVGYGTQQRKNLTGSIVKVDPSDTKELPVGSFDAQLQGKVSGVQISSNSGVPGGAVNVRVRGATTINGSNTPLYVVDGVFMNNNSLQTISTGGKASSPIADLNPADIENVEVLKDADATALYGARGANGVILITTKRGSYNQKPRISLNVSQGWAKAAKLWDLTTGPEHARLVNENWLNTTGPTPHTTENVPYRPIAAGGRGLPEEQPTFDRLGQVFRTARLQNYDVSVAGGSASTRYYIGGGYTKQESILRPIGFQRASFKVNLDQQLSDKVQIGVSNSFSRTFRNEGRAGDGPAGGLLQAALHTPTLLSPYDASGRLVGRASFDNVELLINNYDVNSTSLRYIGNLYGDVQLLPNLKFRTSFGVDYNNYDEEEYWNTLLIAGAGVGGLATSSITQYTSLLNENTLIYRQQLGKHGLGLLLGQGLQSDTNGRTFAQGTGFPNNAFREISAASVTSSTKNWSAYRLASFFGRADYNFDDRYLLNVSFRADGSSRFGKANQWGYFPSVGAAWRIKQESFLQDVPFLSDLKLRASYGITGNQNGIGNFAARGLWAGGANYLGSAGIAPQQLANADLKWEQTSQANVGLDVAFFEGRVGLEVNAYYKYTKNGLIQLAEPATTGFGGYWANAVEVSNKGLEFVLNTVNVRTEGFSWNTSLNVASNANNIEKLATPTKFGSRDLILQQEGHPLYSFWVYKQLYVDAQTGNAVYDDVNGDGKITAADRQIVGSIWPKFFGGLSNSISYKGFDANVLVAFQYGNEVYNHNRFFGEGGGARDEARVIFASNLDRWQKPGDQTNIPRPDGINVNNYLDGGSRWLEDGSFVRLRNLSLGYTLPASLTHGVFNGSVRLYAQGTNLALLTKYSGLDPESAASSDANQQGIDLGTPPQPRSVQVGINATF</sequence>
<evidence type="ECO:0000256" key="3">
    <source>
        <dbReference type="ARBA" id="ARBA00022452"/>
    </source>
</evidence>
<dbReference type="Gene3D" id="2.170.130.10">
    <property type="entry name" value="TonB-dependent receptor, plug domain"/>
    <property type="match status" value="1"/>
</dbReference>
<comment type="subcellular location">
    <subcellularLocation>
        <location evidence="1 7">Cell outer membrane</location>
        <topology evidence="1 7">Multi-pass membrane protein</topology>
    </subcellularLocation>
</comment>
<feature type="chain" id="PRO_5047406885" evidence="9">
    <location>
        <begin position="21"/>
        <end position="1014"/>
    </location>
</feature>
<evidence type="ECO:0000256" key="1">
    <source>
        <dbReference type="ARBA" id="ARBA00004571"/>
    </source>
</evidence>
<evidence type="ECO:0000256" key="6">
    <source>
        <dbReference type="ARBA" id="ARBA00023237"/>
    </source>
</evidence>
<evidence type="ECO:0000256" key="4">
    <source>
        <dbReference type="ARBA" id="ARBA00022692"/>
    </source>
</evidence>
<dbReference type="SUPFAM" id="SSF49464">
    <property type="entry name" value="Carboxypeptidase regulatory domain-like"/>
    <property type="match status" value="1"/>
</dbReference>
<evidence type="ECO:0000256" key="2">
    <source>
        <dbReference type="ARBA" id="ARBA00022448"/>
    </source>
</evidence>
<keyword evidence="11" id="KW-0675">Receptor</keyword>
<dbReference type="Pfam" id="PF13715">
    <property type="entry name" value="CarbopepD_reg_2"/>
    <property type="match status" value="1"/>
</dbReference>
<evidence type="ECO:0000259" key="10">
    <source>
        <dbReference type="Pfam" id="PF07715"/>
    </source>
</evidence>
<dbReference type="InterPro" id="IPR012910">
    <property type="entry name" value="Plug_dom"/>
</dbReference>
<keyword evidence="4 7" id="KW-0812">Transmembrane</keyword>
<dbReference type="InterPro" id="IPR036942">
    <property type="entry name" value="Beta-barrel_TonB_sf"/>
</dbReference>
<gene>
    <name evidence="11" type="ORF">I5L79_20385</name>
</gene>
<dbReference type="Gene3D" id="2.60.40.1120">
    <property type="entry name" value="Carboxypeptidase-like, regulatory domain"/>
    <property type="match status" value="1"/>
</dbReference>
<dbReference type="PROSITE" id="PS52016">
    <property type="entry name" value="TONB_DEPENDENT_REC_3"/>
    <property type="match status" value="1"/>
</dbReference>
<feature type="compositionally biased region" description="Polar residues" evidence="8">
    <location>
        <begin position="985"/>
        <end position="994"/>
    </location>
</feature>
<keyword evidence="2 7" id="KW-0813">Transport</keyword>
<feature type="region of interest" description="Disordered" evidence="8">
    <location>
        <begin position="982"/>
        <end position="1004"/>
    </location>
</feature>
<dbReference type="Gene3D" id="2.40.170.20">
    <property type="entry name" value="TonB-dependent receptor, beta-barrel domain"/>
    <property type="match status" value="1"/>
</dbReference>
<name>A0ABS0L8P8_9BACT</name>
<accession>A0ABS0L8P8</accession>
<comment type="similarity">
    <text evidence="7">Belongs to the TonB-dependent receptor family.</text>
</comment>
<comment type="caution">
    <text evidence="11">The sequence shown here is derived from an EMBL/GenBank/DDBJ whole genome shotgun (WGS) entry which is preliminary data.</text>
</comment>
<dbReference type="InterPro" id="IPR023997">
    <property type="entry name" value="TonB-dep_OMP_SusC/RagA_CS"/>
</dbReference>
<proteinExistence type="inferred from homology"/>
<dbReference type="SUPFAM" id="SSF56935">
    <property type="entry name" value="Porins"/>
    <property type="match status" value="1"/>
</dbReference>
<evidence type="ECO:0000313" key="11">
    <source>
        <dbReference type="EMBL" id="MBG8555913.1"/>
    </source>
</evidence>
<dbReference type="NCBIfam" id="TIGR04057">
    <property type="entry name" value="SusC_RagA_signa"/>
    <property type="match status" value="1"/>
</dbReference>
<evidence type="ECO:0000256" key="5">
    <source>
        <dbReference type="ARBA" id="ARBA00023136"/>
    </source>
</evidence>
<keyword evidence="6 7" id="KW-0998">Cell outer membrane</keyword>
<dbReference type="Proteomes" id="UP000601099">
    <property type="component" value="Unassembled WGS sequence"/>
</dbReference>
<feature type="domain" description="TonB-dependent receptor plug" evidence="10">
    <location>
        <begin position="127"/>
        <end position="247"/>
    </location>
</feature>
<feature type="signal peptide" evidence="9">
    <location>
        <begin position="1"/>
        <end position="20"/>
    </location>
</feature>
<dbReference type="InterPro" id="IPR037066">
    <property type="entry name" value="Plug_dom_sf"/>
</dbReference>
<evidence type="ECO:0000256" key="8">
    <source>
        <dbReference type="SAM" id="MobiDB-lite"/>
    </source>
</evidence>
<organism evidence="11 12">
    <name type="scientific">Hymenobacter guriensis</name>
    <dbReference type="NCBI Taxonomy" id="2793065"/>
    <lineage>
        <taxon>Bacteria</taxon>
        <taxon>Pseudomonadati</taxon>
        <taxon>Bacteroidota</taxon>
        <taxon>Cytophagia</taxon>
        <taxon>Cytophagales</taxon>
        <taxon>Hymenobacteraceae</taxon>
        <taxon>Hymenobacter</taxon>
    </lineage>
</organism>
<dbReference type="InterPro" id="IPR008969">
    <property type="entry name" value="CarboxyPept-like_regulatory"/>
</dbReference>
<protein>
    <submittedName>
        <fullName evidence="11">TonB-dependent receptor</fullName>
    </submittedName>
</protein>
<dbReference type="NCBIfam" id="TIGR04056">
    <property type="entry name" value="OMP_RagA_SusC"/>
    <property type="match status" value="1"/>
</dbReference>
<keyword evidence="12" id="KW-1185">Reference proteome</keyword>
<keyword evidence="9" id="KW-0732">Signal</keyword>
<dbReference type="RefSeq" id="WP_196956927.1">
    <property type="nucleotide sequence ID" value="NZ_JADWYK010000017.1"/>
</dbReference>